<evidence type="ECO:0000313" key="2">
    <source>
        <dbReference type="EMBL" id="MVB09767.1"/>
    </source>
</evidence>
<dbReference type="GO" id="GO:0005886">
    <property type="term" value="C:plasma membrane"/>
    <property type="evidence" value="ECO:0007669"/>
    <property type="project" value="TreeGrafter"/>
</dbReference>
<evidence type="ECO:0000256" key="1">
    <source>
        <dbReference type="SAM" id="MobiDB-lite"/>
    </source>
</evidence>
<dbReference type="Proteomes" id="UP000469440">
    <property type="component" value="Unassembled WGS sequence"/>
</dbReference>
<dbReference type="OrthoDB" id="9810419at2"/>
<dbReference type="Gene3D" id="3.40.1690.10">
    <property type="entry name" value="secretion proteins EscU"/>
    <property type="match status" value="1"/>
</dbReference>
<dbReference type="AlphaFoldDB" id="A0A6N8HW31"/>
<dbReference type="SUPFAM" id="SSF160544">
    <property type="entry name" value="EscU C-terminal domain-like"/>
    <property type="match status" value="1"/>
</dbReference>
<feature type="region of interest" description="Disordered" evidence="1">
    <location>
        <begin position="88"/>
        <end position="107"/>
    </location>
</feature>
<gene>
    <name evidence="2" type="ORF">CAFE_04320</name>
</gene>
<proteinExistence type="predicted"/>
<dbReference type="InterPro" id="IPR029025">
    <property type="entry name" value="T3SS_substrate_exporter_C"/>
</dbReference>
<organism evidence="2 3">
    <name type="scientific">Caproicibacter fermentans</name>
    <dbReference type="NCBI Taxonomy" id="2576756"/>
    <lineage>
        <taxon>Bacteria</taxon>
        <taxon>Bacillati</taxon>
        <taxon>Bacillota</taxon>
        <taxon>Clostridia</taxon>
        <taxon>Eubacteriales</taxon>
        <taxon>Acutalibacteraceae</taxon>
        <taxon>Caproicibacter</taxon>
    </lineage>
</organism>
<reference evidence="2 3" key="1">
    <citation type="submission" date="2019-09" db="EMBL/GenBank/DDBJ databases">
        <title>Genome sequence of Clostridium sp. EA1.</title>
        <authorList>
            <person name="Poehlein A."/>
            <person name="Bengelsdorf F.R."/>
            <person name="Daniel R."/>
        </authorList>
    </citation>
    <scope>NUCLEOTIDE SEQUENCE [LARGE SCALE GENOMIC DNA]</scope>
    <source>
        <strain evidence="2 3">EA1</strain>
    </source>
</reference>
<protein>
    <submittedName>
        <fullName evidence="2">FlhB HrpN YscU SpaS Family protein</fullName>
    </submittedName>
</protein>
<name>A0A6N8HW31_9FIRM</name>
<dbReference type="EMBL" id="VWXL01000014">
    <property type="protein sequence ID" value="MVB09767.1"/>
    <property type="molecule type" value="Genomic_DNA"/>
</dbReference>
<dbReference type="PANTHER" id="PTHR30531:SF12">
    <property type="entry name" value="FLAGELLAR BIOSYNTHETIC PROTEIN FLHB"/>
    <property type="match status" value="1"/>
</dbReference>
<keyword evidence="3" id="KW-1185">Reference proteome</keyword>
<dbReference type="RefSeq" id="WP_066642891.1">
    <property type="nucleotide sequence ID" value="NZ_VWXL01000014.1"/>
</dbReference>
<evidence type="ECO:0000313" key="3">
    <source>
        <dbReference type="Proteomes" id="UP000469440"/>
    </source>
</evidence>
<feature type="compositionally biased region" description="Basic and acidic residues" evidence="1">
    <location>
        <begin position="96"/>
        <end position="107"/>
    </location>
</feature>
<dbReference type="PANTHER" id="PTHR30531">
    <property type="entry name" value="FLAGELLAR BIOSYNTHETIC PROTEIN FLHB"/>
    <property type="match status" value="1"/>
</dbReference>
<accession>A0A6N8HW31</accession>
<dbReference type="Pfam" id="PF01312">
    <property type="entry name" value="Bac_export_2"/>
    <property type="match status" value="1"/>
</dbReference>
<comment type="caution">
    <text evidence="2">The sequence shown here is derived from an EMBL/GenBank/DDBJ whole genome shotgun (WGS) entry which is preliminary data.</text>
</comment>
<dbReference type="GO" id="GO:0009306">
    <property type="term" value="P:protein secretion"/>
    <property type="evidence" value="ECO:0007669"/>
    <property type="project" value="InterPro"/>
</dbReference>
<sequence>MSQFEKLQKAAALKYDDSSGGAPVVVASGMGGAAREIVGIAEKNGVPVFRDDSLATLLSRMDAGVQIPPELYRAIVDIYVYFLGFHVDSSGNVTREPPKKQKEDGAE</sequence>
<dbReference type="InterPro" id="IPR006135">
    <property type="entry name" value="T3SS_substrate_exporter"/>
</dbReference>